<organism evidence="2 3">
    <name type="scientific">Dendrothele bispora (strain CBS 962.96)</name>
    <dbReference type="NCBI Taxonomy" id="1314807"/>
    <lineage>
        <taxon>Eukaryota</taxon>
        <taxon>Fungi</taxon>
        <taxon>Dikarya</taxon>
        <taxon>Basidiomycota</taxon>
        <taxon>Agaricomycotina</taxon>
        <taxon>Agaricomycetes</taxon>
        <taxon>Agaricomycetidae</taxon>
        <taxon>Agaricales</taxon>
        <taxon>Agaricales incertae sedis</taxon>
        <taxon>Dendrothele</taxon>
    </lineage>
</organism>
<evidence type="ECO:0000313" key="2">
    <source>
        <dbReference type="EMBL" id="THU77885.1"/>
    </source>
</evidence>
<name>A0A4V4HB41_DENBC</name>
<dbReference type="AlphaFoldDB" id="A0A4V4HB41"/>
<dbReference type="OrthoDB" id="3067692at2759"/>
<evidence type="ECO:0000313" key="3">
    <source>
        <dbReference type="Proteomes" id="UP000297245"/>
    </source>
</evidence>
<gene>
    <name evidence="2" type="ORF">K435DRAFT_877280</name>
</gene>
<protein>
    <submittedName>
        <fullName evidence="2">Uncharacterized protein</fullName>
    </submittedName>
</protein>
<evidence type="ECO:0000256" key="1">
    <source>
        <dbReference type="SAM" id="MobiDB-lite"/>
    </source>
</evidence>
<dbReference type="EMBL" id="ML180316">
    <property type="protein sequence ID" value="THU77885.1"/>
    <property type="molecule type" value="Genomic_DNA"/>
</dbReference>
<keyword evidence="3" id="KW-1185">Reference proteome</keyword>
<dbReference type="Proteomes" id="UP000297245">
    <property type="component" value="Unassembled WGS sequence"/>
</dbReference>
<proteinExistence type="predicted"/>
<sequence length="410" mass="45843">MTPSASDEVLMPPKRRRTSQKVIESTSDVAPHPEPIVSAQLDTQVSDEPTTTAAPTTRKRKQPEESTENEKLDPESNSLTFQNFAKTPAAAQWCRGCHDDNKMPKANCAKCAHIVCYGPSNSGACLELVDKECEKPSWIYFLCPACEHYQHRQTSKKPQFVYTGFYGENSHALTNVVLSIRNREFTFFRPLKLPSLAVIQLQVVGSDVDFEIPFRITTLQNSNYASAVVTVQDVLDNLLVPPPISTKTLQAKPLVTSLINFDFNTPAGVDAYTHQLINTVNAMQTMGVNEVVIILVTHSDPNTGDLHHTPNGMTAERFRVVFDHLMMPAFREWLKPKNAHLFVLASGSKPFTKDAHDCLHGITTSQILNNVFLFPTTHLQPAKLAFFISQFVERVLFNDINVEQGVMYIL</sequence>
<reference evidence="2 3" key="1">
    <citation type="journal article" date="2019" name="Nat. Ecol. Evol.">
        <title>Megaphylogeny resolves global patterns of mushroom evolution.</title>
        <authorList>
            <person name="Varga T."/>
            <person name="Krizsan K."/>
            <person name="Foldi C."/>
            <person name="Dima B."/>
            <person name="Sanchez-Garcia M."/>
            <person name="Sanchez-Ramirez S."/>
            <person name="Szollosi G.J."/>
            <person name="Szarkandi J.G."/>
            <person name="Papp V."/>
            <person name="Albert L."/>
            <person name="Andreopoulos W."/>
            <person name="Angelini C."/>
            <person name="Antonin V."/>
            <person name="Barry K.W."/>
            <person name="Bougher N.L."/>
            <person name="Buchanan P."/>
            <person name="Buyck B."/>
            <person name="Bense V."/>
            <person name="Catcheside P."/>
            <person name="Chovatia M."/>
            <person name="Cooper J."/>
            <person name="Damon W."/>
            <person name="Desjardin D."/>
            <person name="Finy P."/>
            <person name="Geml J."/>
            <person name="Haridas S."/>
            <person name="Hughes K."/>
            <person name="Justo A."/>
            <person name="Karasinski D."/>
            <person name="Kautmanova I."/>
            <person name="Kiss B."/>
            <person name="Kocsube S."/>
            <person name="Kotiranta H."/>
            <person name="LaButti K.M."/>
            <person name="Lechner B.E."/>
            <person name="Liimatainen K."/>
            <person name="Lipzen A."/>
            <person name="Lukacs Z."/>
            <person name="Mihaltcheva S."/>
            <person name="Morgado L.N."/>
            <person name="Niskanen T."/>
            <person name="Noordeloos M.E."/>
            <person name="Ohm R.A."/>
            <person name="Ortiz-Santana B."/>
            <person name="Ovrebo C."/>
            <person name="Racz N."/>
            <person name="Riley R."/>
            <person name="Savchenko A."/>
            <person name="Shiryaev A."/>
            <person name="Soop K."/>
            <person name="Spirin V."/>
            <person name="Szebenyi C."/>
            <person name="Tomsovsky M."/>
            <person name="Tulloss R.E."/>
            <person name="Uehling J."/>
            <person name="Grigoriev I.V."/>
            <person name="Vagvolgyi C."/>
            <person name="Papp T."/>
            <person name="Martin F.M."/>
            <person name="Miettinen O."/>
            <person name="Hibbett D.S."/>
            <person name="Nagy L.G."/>
        </authorList>
    </citation>
    <scope>NUCLEOTIDE SEQUENCE [LARGE SCALE GENOMIC DNA]</scope>
    <source>
        <strain evidence="2 3">CBS 962.96</strain>
    </source>
</reference>
<feature type="compositionally biased region" description="Basic and acidic residues" evidence="1">
    <location>
        <begin position="62"/>
        <end position="74"/>
    </location>
</feature>
<accession>A0A4V4HB41</accession>
<feature type="region of interest" description="Disordered" evidence="1">
    <location>
        <begin position="1"/>
        <end position="78"/>
    </location>
</feature>